<dbReference type="Proteomes" id="UP000054516">
    <property type="component" value="Unassembled WGS sequence"/>
</dbReference>
<feature type="region of interest" description="Disordered" evidence="1">
    <location>
        <begin position="201"/>
        <end position="253"/>
    </location>
</feature>
<reference evidence="2" key="1">
    <citation type="submission" date="2016-03" db="EMBL/GenBank/DDBJ databases">
        <title>Draft genome sequence of Rosellinia necatrix.</title>
        <authorList>
            <person name="Kanematsu S."/>
        </authorList>
    </citation>
    <scope>NUCLEOTIDE SEQUENCE [LARGE SCALE GENOMIC DNA]</scope>
    <source>
        <strain evidence="2">W97</strain>
    </source>
</reference>
<feature type="compositionally biased region" description="Polar residues" evidence="1">
    <location>
        <begin position="201"/>
        <end position="212"/>
    </location>
</feature>
<keyword evidence="3" id="KW-1185">Reference proteome</keyword>
<dbReference type="OMA" id="MDRTRIS"/>
<organism evidence="2">
    <name type="scientific">Rosellinia necatrix</name>
    <name type="common">White root-rot fungus</name>
    <dbReference type="NCBI Taxonomy" id="77044"/>
    <lineage>
        <taxon>Eukaryota</taxon>
        <taxon>Fungi</taxon>
        <taxon>Dikarya</taxon>
        <taxon>Ascomycota</taxon>
        <taxon>Pezizomycotina</taxon>
        <taxon>Sordariomycetes</taxon>
        <taxon>Xylariomycetidae</taxon>
        <taxon>Xylariales</taxon>
        <taxon>Xylariaceae</taxon>
        <taxon>Rosellinia</taxon>
    </lineage>
</organism>
<name>A0A1W2TFE2_ROSNE</name>
<evidence type="ECO:0000313" key="2">
    <source>
        <dbReference type="EMBL" id="GAP86768.1"/>
    </source>
</evidence>
<feature type="region of interest" description="Disordered" evidence="1">
    <location>
        <begin position="41"/>
        <end position="87"/>
    </location>
</feature>
<protein>
    <submittedName>
        <fullName evidence="2">Putative mating-type switching protein swi10</fullName>
    </submittedName>
</protein>
<gene>
    <name evidence="2" type="ORF">SAMD00023353_2101160</name>
</gene>
<evidence type="ECO:0000256" key="1">
    <source>
        <dbReference type="SAM" id="MobiDB-lite"/>
    </source>
</evidence>
<evidence type="ECO:0000313" key="3">
    <source>
        <dbReference type="Proteomes" id="UP000054516"/>
    </source>
</evidence>
<sequence>MDRYLSQLWAAAPSMVKPEAKKLKRKLQKVGAQQRPYSVNYSDIKMNPECKPQKTSSPFHLFSSAKPSAPQRSTLPPPTQPDDGQWLEDFRKSGYLCRGDRRSRLCENENLDRRASVVPEFAHLAVANGPSIAPQEKSASPSIKSGQPQTMRRYAKTPVLHIGQLETHPLLRTQGTSQDVPSIESIAESYRALLESRSSLLTEPTIERSTTPGKHGEPFTPQDPSLVPPPLEPVAELPETPLARGSPRSDDGTLVEEDAVDFKNAHFSSTPSTPSWASYETASPRLERRVAVSSRTPDLQTCLNLLTKELSTAINRSSIQLNANTSALQIWCMIEAYSKLRDQLLTTHGTNVQNSSLKILFDTWLKALHSVHDEMTGGDGQRSESDYGD</sequence>
<proteinExistence type="predicted"/>
<dbReference type="STRING" id="77044.A0A1W2TFE2"/>
<dbReference type="AlphaFoldDB" id="A0A1W2TFE2"/>
<dbReference type="EMBL" id="DF977466">
    <property type="protein sequence ID" value="GAP86768.1"/>
    <property type="molecule type" value="Genomic_DNA"/>
</dbReference>
<accession>A0A1W2TFE2</accession>
<dbReference type="OrthoDB" id="5232891at2759"/>
<feature type="compositionally biased region" description="Low complexity" evidence="1">
    <location>
        <begin position="233"/>
        <end position="243"/>
    </location>
</feature>